<evidence type="ECO:0000313" key="1">
    <source>
        <dbReference type="EMBL" id="MBC3537960.1"/>
    </source>
</evidence>
<reference evidence="1 2" key="1">
    <citation type="submission" date="2020-08" db="EMBL/GenBank/DDBJ databases">
        <authorList>
            <person name="Liu C."/>
            <person name="Sun Q."/>
        </authorList>
    </citation>
    <scope>NUCLEOTIDE SEQUENCE [LARGE SCALE GENOMIC DNA]</scope>
    <source>
        <strain evidence="1 2">NSJ-59</strain>
    </source>
</reference>
<gene>
    <name evidence="1" type="ORF">H8J70_11990</name>
</gene>
<protein>
    <submittedName>
        <fullName evidence="1">Uncharacterized protein</fullName>
    </submittedName>
</protein>
<proteinExistence type="predicted"/>
<dbReference type="EMBL" id="JACOGK010000055">
    <property type="protein sequence ID" value="MBC3537960.1"/>
    <property type="molecule type" value="Genomic_DNA"/>
</dbReference>
<dbReference type="RefSeq" id="WP_186504528.1">
    <property type="nucleotide sequence ID" value="NZ_JACOGK010000055.1"/>
</dbReference>
<sequence>MEGLFCPKCHSRDIHIDKKGYSLTKGVVGTLVLGPVGLIAGKHKSNKLRYTCRQCGHQWHD</sequence>
<evidence type="ECO:0000313" key="2">
    <source>
        <dbReference type="Proteomes" id="UP000606870"/>
    </source>
</evidence>
<name>A0ABR6VM50_9FIRM</name>
<keyword evidence="2" id="KW-1185">Reference proteome</keyword>
<dbReference type="Proteomes" id="UP000606870">
    <property type="component" value="Unassembled WGS sequence"/>
</dbReference>
<organism evidence="1 2">
    <name type="scientific">Megasphaera hominis</name>
    <dbReference type="NCBI Taxonomy" id="159836"/>
    <lineage>
        <taxon>Bacteria</taxon>
        <taxon>Bacillati</taxon>
        <taxon>Bacillota</taxon>
        <taxon>Negativicutes</taxon>
        <taxon>Veillonellales</taxon>
        <taxon>Veillonellaceae</taxon>
        <taxon>Megasphaera</taxon>
    </lineage>
</organism>
<comment type="caution">
    <text evidence="1">The sequence shown here is derived from an EMBL/GenBank/DDBJ whole genome shotgun (WGS) entry which is preliminary data.</text>
</comment>
<accession>A0ABR6VM50</accession>